<evidence type="ECO:0000313" key="2">
    <source>
        <dbReference type="Proteomes" id="UP001501207"/>
    </source>
</evidence>
<name>A0ABP8G5T9_9BACT</name>
<evidence type="ECO:0000313" key="1">
    <source>
        <dbReference type="EMBL" id="GAA4317880.1"/>
    </source>
</evidence>
<dbReference type="RefSeq" id="WP_344980848.1">
    <property type="nucleotide sequence ID" value="NZ_BAABFN010000020.1"/>
</dbReference>
<organism evidence="1 2">
    <name type="scientific">Compostibacter hankyongensis</name>
    <dbReference type="NCBI Taxonomy" id="1007089"/>
    <lineage>
        <taxon>Bacteria</taxon>
        <taxon>Pseudomonadati</taxon>
        <taxon>Bacteroidota</taxon>
        <taxon>Chitinophagia</taxon>
        <taxon>Chitinophagales</taxon>
        <taxon>Chitinophagaceae</taxon>
        <taxon>Compostibacter</taxon>
    </lineage>
</organism>
<dbReference type="Proteomes" id="UP001501207">
    <property type="component" value="Unassembled WGS sequence"/>
</dbReference>
<accession>A0ABP8G5T9</accession>
<dbReference type="Pfam" id="PF16162">
    <property type="entry name" value="KwaB"/>
    <property type="match status" value="1"/>
</dbReference>
<protein>
    <recommendedName>
        <fullName evidence="3">DUF4868 domain-containing protein</fullName>
    </recommendedName>
</protein>
<gene>
    <name evidence="1" type="ORF">GCM10023143_30230</name>
</gene>
<proteinExistence type="predicted"/>
<evidence type="ECO:0008006" key="3">
    <source>
        <dbReference type="Google" id="ProtNLM"/>
    </source>
</evidence>
<dbReference type="EMBL" id="BAABFN010000020">
    <property type="protein sequence ID" value="GAA4317880.1"/>
    <property type="molecule type" value="Genomic_DNA"/>
</dbReference>
<comment type="caution">
    <text evidence="1">The sequence shown here is derived from an EMBL/GenBank/DDBJ whole genome shotgun (WGS) entry which is preliminary data.</text>
</comment>
<dbReference type="InterPro" id="IPR032359">
    <property type="entry name" value="KwaB-like"/>
</dbReference>
<reference evidence="2" key="1">
    <citation type="journal article" date="2019" name="Int. J. Syst. Evol. Microbiol.">
        <title>The Global Catalogue of Microorganisms (GCM) 10K type strain sequencing project: providing services to taxonomists for standard genome sequencing and annotation.</title>
        <authorList>
            <consortium name="The Broad Institute Genomics Platform"/>
            <consortium name="The Broad Institute Genome Sequencing Center for Infectious Disease"/>
            <person name="Wu L."/>
            <person name="Ma J."/>
        </authorList>
    </citation>
    <scope>NUCLEOTIDE SEQUENCE [LARGE SCALE GENOMIC DNA]</scope>
    <source>
        <strain evidence="2">JCM 17664</strain>
    </source>
</reference>
<keyword evidence="2" id="KW-1185">Reference proteome</keyword>
<sequence>MSPKTLLHELKDTDLNAMDVTLALVKEYKQRRISRYSVKYIPIDKPLESRLRGIITDQLSRHDTVSAYSFDCPEPEPDQLRAIDYHETDFPRIFGQLLALNPEEDVIEDIDELVKARAYLIVLRNEDGIQVTGFKTLPESWKMRRTRGLIPLLYRGKRFVDLEEENVFSIASTVDLIHFKETLFIHSKKEFERGLNFRDGMMAKARELYEEIKDLDLFVNMDLLLSKVGNNQRYLRKIALIKDLGYYRNPKFLSRMRRISRAKDWDIRFENGQIAFTDDTLDTILSILQNKRLYSEMTEEDFDVDGKIDAVG</sequence>